<sequence>MWHRPCTKVMPAVVHPTKTTHSQQCCEYIVPEIHPSHHHHNTQHHYKHIHSFPQTFSQSQQITHQHFVSPGAGAAPFAGPGFGPGAAGAPFGGPGVGGAGFGPRPRPGFGW</sequence>
<evidence type="ECO:0000313" key="1">
    <source>
        <dbReference type="EMBL" id="MDE5414400.1"/>
    </source>
</evidence>
<accession>A0ABT5VG13</accession>
<name>A0ABT5VG13_9BACI</name>
<keyword evidence="2" id="KW-1185">Reference proteome</keyword>
<dbReference type="EMBL" id="JAOTPO010000009">
    <property type="protein sequence ID" value="MDE5414400.1"/>
    <property type="molecule type" value="Genomic_DNA"/>
</dbReference>
<dbReference type="Pfam" id="PF11122">
    <property type="entry name" value="Spore-coat_CotD"/>
    <property type="match status" value="1"/>
</dbReference>
<dbReference type="InterPro" id="IPR020108">
    <property type="entry name" value="Spore_coat_CotD"/>
</dbReference>
<dbReference type="RefSeq" id="WP_275119017.1">
    <property type="nucleotide sequence ID" value="NZ_JAOTPO010000009.1"/>
</dbReference>
<organism evidence="1 2">
    <name type="scientific">Alkalihalobacterium chitinilyticum</name>
    <dbReference type="NCBI Taxonomy" id="2980103"/>
    <lineage>
        <taxon>Bacteria</taxon>
        <taxon>Bacillati</taxon>
        <taxon>Bacillota</taxon>
        <taxon>Bacilli</taxon>
        <taxon>Bacillales</taxon>
        <taxon>Bacillaceae</taxon>
        <taxon>Alkalihalobacterium</taxon>
    </lineage>
</organism>
<comment type="caution">
    <text evidence="1">The sequence shown here is derived from an EMBL/GenBank/DDBJ whole genome shotgun (WGS) entry which is preliminary data.</text>
</comment>
<evidence type="ECO:0000313" key="2">
    <source>
        <dbReference type="Proteomes" id="UP001148125"/>
    </source>
</evidence>
<reference evidence="1" key="1">
    <citation type="submission" date="2024-05" db="EMBL/GenBank/DDBJ databases">
        <title>Alkalihalobacillus sp. strain MEB203 novel alkaliphilic bacterium from Lonar Lake, India.</title>
        <authorList>
            <person name="Joshi A."/>
            <person name="Thite S."/>
            <person name="Mengade P."/>
        </authorList>
    </citation>
    <scope>NUCLEOTIDE SEQUENCE</scope>
    <source>
        <strain evidence="1">MEB 203</strain>
    </source>
</reference>
<protein>
    <submittedName>
        <fullName evidence="1">Spore coat protein</fullName>
    </submittedName>
</protein>
<keyword evidence="1" id="KW-0946">Virion</keyword>
<dbReference type="Proteomes" id="UP001148125">
    <property type="component" value="Unassembled WGS sequence"/>
</dbReference>
<keyword evidence="1" id="KW-0167">Capsid protein</keyword>
<proteinExistence type="predicted"/>
<gene>
    <name evidence="1" type="ORF">N7Z68_13550</name>
</gene>